<comment type="caution">
    <text evidence="1">The sequence shown here is derived from an EMBL/GenBank/DDBJ whole genome shotgun (WGS) entry which is preliminary data.</text>
</comment>
<dbReference type="OrthoDB" id="10064100at2759"/>
<evidence type="ECO:0000313" key="2">
    <source>
        <dbReference type="Proteomes" id="UP000023152"/>
    </source>
</evidence>
<gene>
    <name evidence="1" type="ORF">RFI_00212</name>
</gene>
<evidence type="ECO:0000313" key="1">
    <source>
        <dbReference type="EMBL" id="ETO36849.1"/>
    </source>
</evidence>
<dbReference type="Proteomes" id="UP000023152">
    <property type="component" value="Unassembled WGS sequence"/>
</dbReference>
<dbReference type="AlphaFoldDB" id="X6PFM2"/>
<accession>X6PFM2</accession>
<name>X6PFM2_RETFI</name>
<organism evidence="1 2">
    <name type="scientific">Reticulomyxa filosa</name>
    <dbReference type="NCBI Taxonomy" id="46433"/>
    <lineage>
        <taxon>Eukaryota</taxon>
        <taxon>Sar</taxon>
        <taxon>Rhizaria</taxon>
        <taxon>Retaria</taxon>
        <taxon>Foraminifera</taxon>
        <taxon>Monothalamids</taxon>
        <taxon>Reticulomyxidae</taxon>
        <taxon>Reticulomyxa</taxon>
    </lineage>
</organism>
<sequence>MHYIWQLTTNIEGILHDIVLKKRACVNAREDKLIDEESIIKFIDEILLQKGKTFLLGSSKVIYCIGHSKLMKLLSKQLKGSYEEINNGIAVEQALLQKQISILFKQEHFIIHDASTNHIYFQLCLNSTERDQFYPFYKFNFPKLIKDIKEMYFDTNVFHWQAIPSLSTVS</sequence>
<reference evidence="1 2" key="1">
    <citation type="journal article" date="2013" name="Curr. Biol.">
        <title>The Genome of the Foraminiferan Reticulomyxa filosa.</title>
        <authorList>
            <person name="Glockner G."/>
            <person name="Hulsmann N."/>
            <person name="Schleicher M."/>
            <person name="Noegel A.A."/>
            <person name="Eichinger L."/>
            <person name="Gallinger C."/>
            <person name="Pawlowski J."/>
            <person name="Sierra R."/>
            <person name="Euteneuer U."/>
            <person name="Pillet L."/>
            <person name="Moustafa A."/>
            <person name="Platzer M."/>
            <person name="Groth M."/>
            <person name="Szafranski K."/>
            <person name="Schliwa M."/>
        </authorList>
    </citation>
    <scope>NUCLEOTIDE SEQUENCE [LARGE SCALE GENOMIC DNA]</scope>
</reference>
<proteinExistence type="predicted"/>
<protein>
    <submittedName>
        <fullName evidence="1">Uncharacterized protein</fullName>
    </submittedName>
</protein>
<dbReference type="EMBL" id="ASPP01000212">
    <property type="protein sequence ID" value="ETO36849.1"/>
    <property type="molecule type" value="Genomic_DNA"/>
</dbReference>
<keyword evidence="2" id="KW-1185">Reference proteome</keyword>